<dbReference type="PANTHER" id="PTHR23324">
    <property type="entry name" value="SEC14 RELATED PROTEIN"/>
    <property type="match status" value="1"/>
</dbReference>
<dbReference type="OrthoDB" id="10252009at2759"/>
<feature type="region of interest" description="Disordered" evidence="2">
    <location>
        <begin position="238"/>
        <end position="291"/>
    </location>
</feature>
<reference evidence="4 5" key="1">
    <citation type="journal article" date="2014" name="Mol. Plant">
        <title>Chromosome Scale Genome Assembly and Transcriptome Profiling of Nannochloropsis gaditana in Nitrogen Depletion.</title>
        <authorList>
            <person name="Corteggiani Carpinelli E."/>
            <person name="Telatin A."/>
            <person name="Vitulo N."/>
            <person name="Forcato C."/>
            <person name="D'Angelo M."/>
            <person name="Schiavon R."/>
            <person name="Vezzi A."/>
            <person name="Giacometti G.M."/>
            <person name="Morosinotto T."/>
            <person name="Valle G."/>
        </authorList>
    </citation>
    <scope>NUCLEOTIDE SEQUENCE [LARGE SCALE GENOMIC DNA]</scope>
    <source>
        <strain evidence="4 5">B-31</strain>
    </source>
</reference>
<feature type="domain" description="GOLD" evidence="3">
    <location>
        <begin position="332"/>
        <end position="441"/>
    </location>
</feature>
<protein>
    <submittedName>
        <fullName evidence="4">Fyve and coiled-coil domain-containing protein 1</fullName>
    </submittedName>
</protein>
<feature type="compositionally biased region" description="Basic and acidic residues" evidence="2">
    <location>
        <begin position="250"/>
        <end position="281"/>
    </location>
</feature>
<dbReference type="InterPro" id="IPR051064">
    <property type="entry name" value="SEC14/CRAL-TRIO_domain"/>
</dbReference>
<evidence type="ECO:0000256" key="2">
    <source>
        <dbReference type="SAM" id="MobiDB-lite"/>
    </source>
</evidence>
<accession>W7TRH9</accession>
<feature type="region of interest" description="Disordered" evidence="2">
    <location>
        <begin position="579"/>
        <end position="657"/>
    </location>
</feature>
<dbReference type="CDD" id="cd14498">
    <property type="entry name" value="DSP"/>
    <property type="match status" value="1"/>
</dbReference>
<dbReference type="InterPro" id="IPR009038">
    <property type="entry name" value="GOLD_dom"/>
</dbReference>
<dbReference type="SUPFAM" id="SSF52799">
    <property type="entry name" value="(Phosphotyrosine protein) phosphatases II"/>
    <property type="match status" value="1"/>
</dbReference>
<proteinExistence type="predicted"/>
<sequence length="657" mass="72715">MVEGGRHAIGRQDPWIMSKSQGPDKVIDFKAFGDKPARGRATALYIGNKNDARNEAGLHERGITHILNCTPPRSLDPESGCPNFFEASHRGWVYKRIPIFDNRGEDILSFMPGAVAFIEQGTLQQGRKPLRILRPRLLDARGGALIDRCPGSLACQAESLRPQRIFLGATAAMGGTGGGETKGEGGERGSPIASRQISNARNHSCEHCKYCGIVRYQLRRYQQHPRTTTMFLFGGHEDASSKVTQPSARQHLERPPRRSDQDPVHQQEEQQAEQRQRAEDRAAEEEKETHNRALLLMSAKQRGFLSYEEHEYRKHLAELDAALTAAVPQAGLPCHTHDLAWKSSGTPVRYFFKLPVPVDTAGSHVAYRFASDEFDIGFAVFFQGAEEGAKLETVLPSSRVDSHVEPVSGDITVHRPGTVVLLWDNSYSWFATKALSYSVHLRYPTGPAAEMERGMRARQVVAAAYHDMELAAGKHRVVQAEKEALTGEVTRLEEELARLHARLSEKRHELATLHEDALLLQECRTSRHQHLLPLLLRALPARVLLHLTGYFRRSDQVHALNKVFLQLFIQSRPGYLRPPSLSVSASSSSSTTPSSSSSPPSSIPPPIPPKSAAVIRQEEMDEAALSSDRSGSLRPQPNSLPPPHPPKNGQKGPAGNR</sequence>
<feature type="compositionally biased region" description="Low complexity" evidence="2">
    <location>
        <begin position="579"/>
        <end position="600"/>
    </location>
</feature>
<dbReference type="InterPro" id="IPR036598">
    <property type="entry name" value="GOLD_dom_sf"/>
</dbReference>
<dbReference type="PANTHER" id="PTHR23324:SF83">
    <property type="entry name" value="SEC14-LIKE PROTEIN 2"/>
    <property type="match status" value="1"/>
</dbReference>
<dbReference type="Proteomes" id="UP000019335">
    <property type="component" value="Chromosome 18"/>
</dbReference>
<evidence type="ECO:0000313" key="5">
    <source>
        <dbReference type="Proteomes" id="UP000019335"/>
    </source>
</evidence>
<keyword evidence="5" id="KW-1185">Reference proteome</keyword>
<keyword evidence="1" id="KW-0175">Coiled coil</keyword>
<organism evidence="4 5">
    <name type="scientific">Nannochloropsis gaditana</name>
    <dbReference type="NCBI Taxonomy" id="72520"/>
    <lineage>
        <taxon>Eukaryota</taxon>
        <taxon>Sar</taxon>
        <taxon>Stramenopiles</taxon>
        <taxon>Ochrophyta</taxon>
        <taxon>Eustigmatophyceae</taxon>
        <taxon>Eustigmatales</taxon>
        <taxon>Monodopsidaceae</taxon>
        <taxon>Nannochloropsis</taxon>
    </lineage>
</organism>
<dbReference type="SUPFAM" id="SSF101576">
    <property type="entry name" value="Supernatant protein factor (SPF), C-terminal domain"/>
    <property type="match status" value="1"/>
</dbReference>
<dbReference type="PROSITE" id="PS50866">
    <property type="entry name" value="GOLD"/>
    <property type="match status" value="1"/>
</dbReference>
<gene>
    <name evidence="4" type="ORF">Naga_100582g1</name>
</gene>
<evidence type="ECO:0000313" key="4">
    <source>
        <dbReference type="EMBL" id="EWM23121.1"/>
    </source>
</evidence>
<dbReference type="EMBL" id="AZIL01001821">
    <property type="protein sequence ID" value="EWM23121.1"/>
    <property type="molecule type" value="Genomic_DNA"/>
</dbReference>
<feature type="coiled-coil region" evidence="1">
    <location>
        <begin position="475"/>
        <end position="516"/>
    </location>
</feature>
<dbReference type="GO" id="GO:0005737">
    <property type="term" value="C:cytoplasm"/>
    <property type="evidence" value="ECO:0007669"/>
    <property type="project" value="TreeGrafter"/>
</dbReference>
<dbReference type="Gene3D" id="3.90.190.10">
    <property type="entry name" value="Protein tyrosine phosphatase superfamily"/>
    <property type="match status" value="1"/>
</dbReference>
<evidence type="ECO:0000259" key="3">
    <source>
        <dbReference type="PROSITE" id="PS50866"/>
    </source>
</evidence>
<feature type="region of interest" description="Disordered" evidence="2">
    <location>
        <begin position="173"/>
        <end position="192"/>
    </location>
</feature>
<name>W7TRH9_9STRA</name>
<dbReference type="Gene3D" id="2.60.120.680">
    <property type="entry name" value="GOLD domain"/>
    <property type="match status" value="1"/>
</dbReference>
<dbReference type="AlphaFoldDB" id="W7TRH9"/>
<dbReference type="InterPro" id="IPR029021">
    <property type="entry name" value="Prot-tyrosine_phosphatase-like"/>
</dbReference>
<comment type="caution">
    <text evidence="4">The sequence shown here is derived from an EMBL/GenBank/DDBJ whole genome shotgun (WGS) entry which is preliminary data.</text>
</comment>
<evidence type="ECO:0000256" key="1">
    <source>
        <dbReference type="SAM" id="Coils"/>
    </source>
</evidence>